<dbReference type="PANTHER" id="PTHR33755">
    <property type="entry name" value="TOXIN PARE1-RELATED"/>
    <property type="match status" value="1"/>
</dbReference>
<dbReference type="PANTHER" id="PTHR33755:SF6">
    <property type="entry name" value="PLASMID STABILIZATION SYSTEM PROTEIN"/>
    <property type="match status" value="1"/>
</dbReference>
<protein>
    <submittedName>
        <fullName evidence="3">Type II toxin-antitoxin system RelE/ParE family toxin</fullName>
    </submittedName>
</protein>
<dbReference type="OrthoDB" id="9798046at2"/>
<dbReference type="InterPro" id="IPR051803">
    <property type="entry name" value="TA_system_RelE-like_toxin"/>
</dbReference>
<dbReference type="AlphaFoldDB" id="A0A411HHP3"/>
<dbReference type="EMBL" id="CP035704">
    <property type="protein sequence ID" value="QBB70038.1"/>
    <property type="molecule type" value="Genomic_DNA"/>
</dbReference>
<accession>A0A411HHP3</accession>
<organism evidence="3 4">
    <name type="scientific">Pseudolysobacter antarcticus</name>
    <dbReference type="NCBI Taxonomy" id="2511995"/>
    <lineage>
        <taxon>Bacteria</taxon>
        <taxon>Pseudomonadati</taxon>
        <taxon>Pseudomonadota</taxon>
        <taxon>Gammaproteobacteria</taxon>
        <taxon>Lysobacterales</taxon>
        <taxon>Rhodanobacteraceae</taxon>
        <taxon>Pseudolysobacter</taxon>
    </lineage>
</organism>
<keyword evidence="2" id="KW-1277">Toxin-antitoxin system</keyword>
<comment type="similarity">
    <text evidence="1">Belongs to the RelE toxin family.</text>
</comment>
<name>A0A411HHP3_9GAMM</name>
<reference evidence="3 4" key="1">
    <citation type="submission" date="2019-01" db="EMBL/GenBank/DDBJ databases">
        <title>Pseudolysobacter antarctica gen. nov., sp. nov., isolated from Fildes Peninsula, Antarctica.</title>
        <authorList>
            <person name="Wei Z."/>
            <person name="Peng F."/>
        </authorList>
    </citation>
    <scope>NUCLEOTIDE SEQUENCE [LARGE SCALE GENOMIC DNA]</scope>
    <source>
        <strain evidence="3 4">AQ6-296</strain>
    </source>
</reference>
<sequence length="108" mass="12475">MRYKVLLTAGAERDLETIHDYIAEYDSSAAATRVLDRLEKVVEMLASMPERGSHPRELLALGIHEYRQTVFKPWRVIYRVVGRHVYIFLIADGRRDLHGLLTQRLLGA</sequence>
<proteinExistence type="inferred from homology"/>
<dbReference type="KEGG" id="xbc:ELE36_06495"/>
<evidence type="ECO:0000313" key="4">
    <source>
        <dbReference type="Proteomes" id="UP000291562"/>
    </source>
</evidence>
<dbReference type="InterPro" id="IPR035093">
    <property type="entry name" value="RelE/ParE_toxin_dom_sf"/>
</dbReference>
<dbReference type="Proteomes" id="UP000291562">
    <property type="component" value="Chromosome"/>
</dbReference>
<keyword evidence="4" id="KW-1185">Reference proteome</keyword>
<evidence type="ECO:0000313" key="3">
    <source>
        <dbReference type="EMBL" id="QBB70038.1"/>
    </source>
</evidence>
<evidence type="ECO:0000256" key="2">
    <source>
        <dbReference type="ARBA" id="ARBA00022649"/>
    </source>
</evidence>
<evidence type="ECO:0000256" key="1">
    <source>
        <dbReference type="ARBA" id="ARBA00006226"/>
    </source>
</evidence>
<dbReference type="Gene3D" id="3.30.2310.20">
    <property type="entry name" value="RelE-like"/>
    <property type="match status" value="1"/>
</dbReference>
<dbReference type="Pfam" id="PF05016">
    <property type="entry name" value="ParE_toxin"/>
    <property type="match status" value="1"/>
</dbReference>
<dbReference type="InterPro" id="IPR007712">
    <property type="entry name" value="RelE/ParE_toxin"/>
</dbReference>
<dbReference type="RefSeq" id="WP_129832297.1">
    <property type="nucleotide sequence ID" value="NZ_CP035704.1"/>
</dbReference>
<gene>
    <name evidence="3" type="ORF">ELE36_06495</name>
</gene>
<dbReference type="SUPFAM" id="SSF143011">
    <property type="entry name" value="RelE-like"/>
    <property type="match status" value="1"/>
</dbReference>